<dbReference type="InterPro" id="IPR050922">
    <property type="entry name" value="LytR/CpsA/Psr_CW_biosynth"/>
</dbReference>
<dbReference type="PANTHER" id="PTHR33392">
    <property type="entry name" value="POLYISOPRENYL-TEICHOIC ACID--PEPTIDOGLYCAN TEICHOIC ACID TRANSFERASE TAGU"/>
    <property type="match status" value="1"/>
</dbReference>
<organism evidence="6">
    <name type="scientific">Clostridium paraputrificum</name>
    <dbReference type="NCBI Taxonomy" id="29363"/>
    <lineage>
        <taxon>Bacteria</taxon>
        <taxon>Bacillati</taxon>
        <taxon>Bacillota</taxon>
        <taxon>Clostridia</taxon>
        <taxon>Eubacteriales</taxon>
        <taxon>Clostridiaceae</taxon>
        <taxon>Clostridium</taxon>
    </lineage>
</organism>
<keyword evidence="3" id="KW-0472">Membrane</keyword>
<gene>
    <name evidence="6" type="primary">brpA_2</name>
    <name evidence="6" type="ORF">CPLFYP93_03167</name>
</gene>
<sequence length="469" mass="52851">MSRDRREPEAIRRKKQRRRTPQEIEELRKRRKKDEIRQLQEYGEVKIKKRRPIDDDKGPRSKKKRRKTSKKKKILIGVLSVFIIILAFVAISIGSLLGKIKGGNIGEAVTPAPDEAVNVLVLGLDIGDPNQTNNYEIKRTDTIMVAQYDPKKKDLDLVSIPRDTLISENGRNYKINSAYQKGETKVKSLVEDLLGIQINYTVKIDYNAFRQFIDAIGGIEMEIERDMYYDDPSQDLHISFKGGTVEHLDGKKAEEFFRWRKNNDGTGLATGDIGRIENQHKFIQKVVEKCTGPSIVLKVPDIINAIGSNIQTNMPTSKLLSYALDVVKVDPATVKMWTAEGDFKTIGGQSYVVFNKSYNQELLKALHNTGDTTVDKTKLGVLILNGTKINGLAGEVKSKLELTGWTVVDVGNGNPTTKSIINTDNEELKKALNKDLPTITKSDKKLEDIKYEQYDAVIILGEDYKKLGE</sequence>
<dbReference type="Pfam" id="PF13399">
    <property type="entry name" value="LytR_C"/>
    <property type="match status" value="1"/>
</dbReference>
<dbReference type="Pfam" id="PF03816">
    <property type="entry name" value="LytR_cpsA_psr"/>
    <property type="match status" value="1"/>
</dbReference>
<dbReference type="InterPro" id="IPR027381">
    <property type="entry name" value="LytR/CpsA/Psr_C"/>
</dbReference>
<feature type="compositionally biased region" description="Basic and acidic residues" evidence="2">
    <location>
        <begin position="1"/>
        <end position="11"/>
    </location>
</feature>
<evidence type="ECO:0000259" key="5">
    <source>
        <dbReference type="Pfam" id="PF13399"/>
    </source>
</evidence>
<keyword evidence="3" id="KW-1133">Transmembrane helix</keyword>
<evidence type="ECO:0000256" key="1">
    <source>
        <dbReference type="ARBA" id="ARBA00006068"/>
    </source>
</evidence>
<evidence type="ECO:0000256" key="3">
    <source>
        <dbReference type="SAM" id="Phobius"/>
    </source>
</evidence>
<proteinExistence type="inferred from homology"/>
<evidence type="ECO:0000313" key="6">
    <source>
        <dbReference type="EMBL" id="VYU65131.1"/>
    </source>
</evidence>
<feature type="region of interest" description="Disordered" evidence="2">
    <location>
        <begin position="1"/>
        <end position="69"/>
    </location>
</feature>
<evidence type="ECO:0000259" key="4">
    <source>
        <dbReference type="Pfam" id="PF03816"/>
    </source>
</evidence>
<comment type="similarity">
    <text evidence="1">Belongs to the LytR/CpsA/Psr (LCP) family.</text>
</comment>
<dbReference type="InterPro" id="IPR004474">
    <property type="entry name" value="LytR_CpsA_psr"/>
</dbReference>
<dbReference type="PANTHER" id="PTHR33392:SF6">
    <property type="entry name" value="POLYISOPRENYL-TEICHOIC ACID--PEPTIDOGLYCAN TEICHOIC ACID TRANSFERASE TAGU"/>
    <property type="match status" value="1"/>
</dbReference>
<dbReference type="AlphaFoldDB" id="A0A6N3GMN3"/>
<feature type="transmembrane region" description="Helical" evidence="3">
    <location>
        <begin position="74"/>
        <end position="97"/>
    </location>
</feature>
<evidence type="ECO:0000256" key="2">
    <source>
        <dbReference type="SAM" id="MobiDB-lite"/>
    </source>
</evidence>
<feature type="compositionally biased region" description="Basic and acidic residues" evidence="2">
    <location>
        <begin position="20"/>
        <end position="59"/>
    </location>
</feature>
<reference evidence="6" key="1">
    <citation type="submission" date="2019-11" db="EMBL/GenBank/DDBJ databases">
        <authorList>
            <person name="Feng L."/>
        </authorList>
    </citation>
    <scope>NUCLEOTIDE SEQUENCE</scope>
    <source>
        <strain evidence="6">CParaputrificumLFYP93</strain>
    </source>
</reference>
<accession>A0A6N3GMN3</accession>
<feature type="domain" description="LytR/CpsA/Psr regulator C-terminal" evidence="5">
    <location>
        <begin position="381"/>
        <end position="464"/>
    </location>
</feature>
<feature type="compositionally biased region" description="Basic residues" evidence="2">
    <location>
        <begin position="60"/>
        <end position="69"/>
    </location>
</feature>
<dbReference type="EMBL" id="CACRTV010000086">
    <property type="protein sequence ID" value="VYU65131.1"/>
    <property type="molecule type" value="Genomic_DNA"/>
</dbReference>
<dbReference type="NCBIfam" id="TIGR00350">
    <property type="entry name" value="lytR_cpsA_psr"/>
    <property type="match status" value="1"/>
</dbReference>
<dbReference type="RefSeq" id="WP_156563145.1">
    <property type="nucleotide sequence ID" value="NZ_CACRTV010000086.1"/>
</dbReference>
<feature type="domain" description="Cell envelope-related transcriptional attenuator" evidence="4">
    <location>
        <begin position="139"/>
        <end position="290"/>
    </location>
</feature>
<keyword evidence="3" id="KW-0812">Transmembrane</keyword>
<name>A0A6N3GMN3_9CLOT</name>
<protein>
    <submittedName>
        <fullName evidence="6">Biofilm regulatory protein A</fullName>
    </submittedName>
</protein>
<dbReference type="Gene3D" id="3.40.630.190">
    <property type="entry name" value="LCP protein"/>
    <property type="match status" value="1"/>
</dbReference>
<dbReference type="Gene3D" id="3.30.70.2390">
    <property type="match status" value="1"/>
</dbReference>